<evidence type="ECO:0000259" key="6">
    <source>
        <dbReference type="Pfam" id="PF13360"/>
    </source>
</evidence>
<gene>
    <name evidence="4" type="primary">bamB</name>
    <name evidence="7" type="ORF">BTA35_0204105</name>
</gene>
<keyword evidence="2 4" id="KW-0472">Membrane</keyword>
<dbReference type="InterPro" id="IPR017687">
    <property type="entry name" value="BamB"/>
</dbReference>
<dbReference type="STRING" id="966.BTA35_0204105"/>
<feature type="domain" description="Pyrrolo-quinoline quinone repeat" evidence="6">
    <location>
        <begin position="72"/>
        <end position="288"/>
    </location>
</feature>
<dbReference type="PANTHER" id="PTHR34512:SF30">
    <property type="entry name" value="OUTER MEMBRANE PROTEIN ASSEMBLY FACTOR BAMB"/>
    <property type="match status" value="1"/>
</dbReference>
<comment type="subunit">
    <text evidence="4">Part of the Bam complex.</text>
</comment>
<dbReference type="RefSeq" id="WP_077243117.1">
    <property type="nucleotide sequence ID" value="NZ_FXTS01000004.1"/>
</dbReference>
<keyword evidence="4" id="KW-0449">Lipoprotein</keyword>
<evidence type="ECO:0000313" key="8">
    <source>
        <dbReference type="Proteomes" id="UP000190064"/>
    </source>
</evidence>
<sequence>MLRWLTPVLALLLTACGSLPEPQYPPKDLTDFDEQVELDIVWQDFAGKGPGELGYMLPPVVSGGNIYAIDREGNLKAWEAETGTLLWAADLDAGASSGLSYNQGQLYFGTQNGEVIALSASGGEVLWRTRLTTQIMTPPQVNNASRQLIVQTAGGKVSALDELTGRILWNYESSEPLLTLHGTATPLVVPSATFAGFANGRVVALDNRNGQLAWDVRAAVPTGRTDIERLVDVDAQPLLTSKGMLVVTSYQGRLIALDPSSGRGIWERKDSSFYPAVEGFGNVLYVDEGSNIVALDARTGGVLWNQDALSGRRLTAPVIWGDTLAVGDYDGYIHLISLTKGHVVGRIAADASGIEQPLVATEKTLYAVAVNGRLMAIERQ</sequence>
<comment type="subcellular location">
    <subcellularLocation>
        <location evidence="4">Cell outer membrane</location>
        <topology evidence="4">Lipid-anchor</topology>
    </subcellularLocation>
</comment>
<dbReference type="SMART" id="SM00564">
    <property type="entry name" value="PQQ"/>
    <property type="match status" value="7"/>
</dbReference>
<evidence type="ECO:0000313" key="7">
    <source>
        <dbReference type="EMBL" id="OOV88672.1"/>
    </source>
</evidence>
<proteinExistence type="inferred from homology"/>
<evidence type="ECO:0000256" key="2">
    <source>
        <dbReference type="ARBA" id="ARBA00023136"/>
    </source>
</evidence>
<keyword evidence="3 4" id="KW-0998">Cell outer membrane</keyword>
<dbReference type="HAMAP" id="MF_00923">
    <property type="entry name" value="OM_assembly_BamB"/>
    <property type="match status" value="1"/>
</dbReference>
<dbReference type="Pfam" id="PF13360">
    <property type="entry name" value="PQQ_2"/>
    <property type="match status" value="2"/>
</dbReference>
<dbReference type="InterPro" id="IPR002372">
    <property type="entry name" value="PQQ_rpt_dom"/>
</dbReference>
<dbReference type="NCBIfam" id="TIGR03300">
    <property type="entry name" value="assembly_YfgL"/>
    <property type="match status" value="1"/>
</dbReference>
<keyword evidence="8" id="KW-1185">Reference proteome</keyword>
<evidence type="ECO:0000256" key="1">
    <source>
        <dbReference type="ARBA" id="ARBA00022729"/>
    </source>
</evidence>
<dbReference type="Proteomes" id="UP000190064">
    <property type="component" value="Unassembled WGS sequence"/>
</dbReference>
<keyword evidence="4" id="KW-0564">Palmitate</keyword>
<comment type="caution">
    <text evidence="7">The sequence shown here is derived from an EMBL/GenBank/DDBJ whole genome shotgun (WGS) entry which is preliminary data.</text>
</comment>
<name>A0A1T1HFT8_OCELI</name>
<comment type="similarity">
    <text evidence="4">Belongs to the BamB family.</text>
</comment>
<dbReference type="Gene3D" id="2.130.10.10">
    <property type="entry name" value="YVTN repeat-like/Quinoprotein amine dehydrogenase"/>
    <property type="match status" value="1"/>
</dbReference>
<organism evidence="7 8">
    <name type="scientific">Oceanospirillum linum</name>
    <dbReference type="NCBI Taxonomy" id="966"/>
    <lineage>
        <taxon>Bacteria</taxon>
        <taxon>Pseudomonadati</taxon>
        <taxon>Pseudomonadota</taxon>
        <taxon>Gammaproteobacteria</taxon>
        <taxon>Oceanospirillales</taxon>
        <taxon>Oceanospirillaceae</taxon>
        <taxon>Oceanospirillum</taxon>
    </lineage>
</organism>
<accession>A0A1T1HFT8</accession>
<dbReference type="InterPro" id="IPR015943">
    <property type="entry name" value="WD40/YVTN_repeat-like_dom_sf"/>
</dbReference>
<dbReference type="GO" id="GO:0009279">
    <property type="term" value="C:cell outer membrane"/>
    <property type="evidence" value="ECO:0007669"/>
    <property type="project" value="UniProtKB-SubCell"/>
</dbReference>
<evidence type="ECO:0000256" key="4">
    <source>
        <dbReference type="HAMAP-Rule" id="MF_00923"/>
    </source>
</evidence>
<evidence type="ECO:0000256" key="5">
    <source>
        <dbReference type="SAM" id="SignalP"/>
    </source>
</evidence>
<dbReference type="PANTHER" id="PTHR34512">
    <property type="entry name" value="CELL SURFACE PROTEIN"/>
    <property type="match status" value="1"/>
</dbReference>
<feature type="chain" id="PRO_5010592783" description="Outer membrane protein assembly factor BamB" evidence="5">
    <location>
        <begin position="21"/>
        <end position="380"/>
    </location>
</feature>
<dbReference type="EMBL" id="MTSD02000001">
    <property type="protein sequence ID" value="OOV88672.1"/>
    <property type="molecule type" value="Genomic_DNA"/>
</dbReference>
<feature type="domain" description="Pyrrolo-quinoline quinone repeat" evidence="6">
    <location>
        <begin position="290"/>
        <end position="378"/>
    </location>
</feature>
<dbReference type="AlphaFoldDB" id="A0A1T1HFT8"/>
<dbReference type="GO" id="GO:0051205">
    <property type="term" value="P:protein insertion into membrane"/>
    <property type="evidence" value="ECO:0007669"/>
    <property type="project" value="UniProtKB-UniRule"/>
</dbReference>
<reference evidence="7" key="1">
    <citation type="submission" date="2017-02" db="EMBL/GenBank/DDBJ databases">
        <title>Draft Genome Sequence of the Salt Water Bacterium Oceanospirillum linum ATCC 11336.</title>
        <authorList>
            <person name="Trachtenberg A.M."/>
            <person name="Carney J.G."/>
            <person name="Linnane J.D."/>
            <person name="Rheaume B.A."/>
            <person name="Pitts N.L."/>
            <person name="Mykles D.L."/>
            <person name="Maclea K.S."/>
        </authorList>
    </citation>
    <scope>NUCLEOTIDE SEQUENCE [LARGE SCALE GENOMIC DNA]</scope>
    <source>
        <strain evidence="7">ATCC 11336</strain>
    </source>
</reference>
<dbReference type="InterPro" id="IPR018391">
    <property type="entry name" value="PQQ_b-propeller_rpt"/>
</dbReference>
<comment type="function">
    <text evidence="4">Part of the outer membrane protein assembly complex, which is involved in assembly and insertion of beta-barrel proteins into the outer membrane.</text>
</comment>
<dbReference type="InterPro" id="IPR011047">
    <property type="entry name" value="Quinoprotein_ADH-like_sf"/>
</dbReference>
<protein>
    <recommendedName>
        <fullName evidence="4">Outer membrane protein assembly factor BamB</fullName>
    </recommendedName>
</protein>
<evidence type="ECO:0000256" key="3">
    <source>
        <dbReference type="ARBA" id="ARBA00023237"/>
    </source>
</evidence>
<dbReference type="SUPFAM" id="SSF50998">
    <property type="entry name" value="Quinoprotein alcohol dehydrogenase-like"/>
    <property type="match status" value="1"/>
</dbReference>
<dbReference type="GO" id="GO:0043165">
    <property type="term" value="P:Gram-negative-bacterium-type cell outer membrane assembly"/>
    <property type="evidence" value="ECO:0007669"/>
    <property type="project" value="UniProtKB-UniRule"/>
</dbReference>
<keyword evidence="1 4" id="KW-0732">Signal</keyword>
<dbReference type="PROSITE" id="PS51257">
    <property type="entry name" value="PROKAR_LIPOPROTEIN"/>
    <property type="match status" value="1"/>
</dbReference>
<feature type="signal peptide" evidence="5">
    <location>
        <begin position="1"/>
        <end position="20"/>
    </location>
</feature>